<feature type="compositionally biased region" description="Pro residues" evidence="8">
    <location>
        <begin position="85"/>
        <end position="104"/>
    </location>
</feature>
<evidence type="ECO:0000256" key="6">
    <source>
        <dbReference type="ARBA" id="ARBA00022786"/>
    </source>
</evidence>
<keyword evidence="3" id="KW-0808">Transferase</keyword>
<evidence type="ECO:0000256" key="3">
    <source>
        <dbReference type="ARBA" id="ARBA00022679"/>
    </source>
</evidence>
<protein>
    <recommendedName>
        <fullName evidence="2">RING-type E3 ubiquitin transferase</fullName>
        <ecNumber evidence="2">2.3.2.27</ecNumber>
    </recommendedName>
</protein>
<dbReference type="EC" id="2.3.2.27" evidence="2"/>
<dbReference type="EMBL" id="JBJQOH010000007">
    <property type="protein sequence ID" value="KAL3678051.1"/>
    <property type="molecule type" value="Genomic_DNA"/>
</dbReference>
<keyword evidence="7" id="KW-0862">Zinc</keyword>
<keyword evidence="4" id="KW-0479">Metal-binding</keyword>
<dbReference type="GO" id="GO:0008270">
    <property type="term" value="F:zinc ion binding"/>
    <property type="evidence" value="ECO:0007669"/>
    <property type="project" value="UniProtKB-KW"/>
</dbReference>
<dbReference type="PANTHER" id="PTHR22996">
    <property type="entry name" value="MAHOGUNIN"/>
    <property type="match status" value="1"/>
</dbReference>
<evidence type="ECO:0000256" key="1">
    <source>
        <dbReference type="ARBA" id="ARBA00000900"/>
    </source>
</evidence>
<accession>A0ABD3GHA5</accession>
<evidence type="ECO:0000256" key="4">
    <source>
        <dbReference type="ARBA" id="ARBA00022723"/>
    </source>
</evidence>
<evidence type="ECO:0000256" key="7">
    <source>
        <dbReference type="ARBA" id="ARBA00022833"/>
    </source>
</evidence>
<comment type="catalytic activity">
    <reaction evidence="1">
        <text>S-ubiquitinyl-[E2 ubiquitin-conjugating enzyme]-L-cysteine + [acceptor protein]-L-lysine = [E2 ubiquitin-conjugating enzyme]-L-cysteine + N(6)-ubiquitinyl-[acceptor protein]-L-lysine.</text>
        <dbReference type="EC" id="2.3.2.27"/>
    </reaction>
</comment>
<dbReference type="PANTHER" id="PTHR22996:SF0">
    <property type="entry name" value="RE60872P-RELATED"/>
    <property type="match status" value="1"/>
</dbReference>
<feature type="compositionally biased region" description="Pro residues" evidence="8">
    <location>
        <begin position="18"/>
        <end position="44"/>
    </location>
</feature>
<keyword evidence="6" id="KW-0833">Ubl conjugation pathway</keyword>
<proteinExistence type="predicted"/>
<gene>
    <name evidence="10" type="ORF">R1sor_021007</name>
</gene>
<evidence type="ECO:0000256" key="8">
    <source>
        <dbReference type="SAM" id="MobiDB-lite"/>
    </source>
</evidence>
<dbReference type="GO" id="GO:0061630">
    <property type="term" value="F:ubiquitin protein ligase activity"/>
    <property type="evidence" value="ECO:0007669"/>
    <property type="project" value="UniProtKB-EC"/>
</dbReference>
<feature type="region of interest" description="Disordered" evidence="8">
    <location>
        <begin position="1"/>
        <end position="44"/>
    </location>
</feature>
<dbReference type="Pfam" id="PF26192">
    <property type="entry name" value="RNF157-like_N"/>
    <property type="match status" value="1"/>
</dbReference>
<dbReference type="InterPro" id="IPR045194">
    <property type="entry name" value="MGRN1/RNF157-like"/>
</dbReference>
<evidence type="ECO:0000259" key="9">
    <source>
        <dbReference type="Pfam" id="PF26192"/>
    </source>
</evidence>
<organism evidence="10 11">
    <name type="scientific">Riccia sorocarpa</name>
    <dbReference type="NCBI Taxonomy" id="122646"/>
    <lineage>
        <taxon>Eukaryota</taxon>
        <taxon>Viridiplantae</taxon>
        <taxon>Streptophyta</taxon>
        <taxon>Embryophyta</taxon>
        <taxon>Marchantiophyta</taxon>
        <taxon>Marchantiopsida</taxon>
        <taxon>Marchantiidae</taxon>
        <taxon>Marchantiales</taxon>
        <taxon>Ricciaceae</taxon>
        <taxon>Riccia</taxon>
    </lineage>
</organism>
<dbReference type="InterPro" id="IPR058981">
    <property type="entry name" value="MGRN1/RNF157-like_N"/>
</dbReference>
<dbReference type="Proteomes" id="UP001633002">
    <property type="component" value="Unassembled WGS sequence"/>
</dbReference>
<feature type="region of interest" description="Disordered" evidence="8">
    <location>
        <begin position="84"/>
        <end position="104"/>
    </location>
</feature>
<dbReference type="AlphaFoldDB" id="A0ABD3GHA5"/>
<keyword evidence="11" id="KW-1185">Reference proteome</keyword>
<keyword evidence="5" id="KW-0863">Zinc-finger</keyword>
<evidence type="ECO:0000256" key="5">
    <source>
        <dbReference type="ARBA" id="ARBA00022771"/>
    </source>
</evidence>
<reference evidence="10 11" key="1">
    <citation type="submission" date="2024-09" db="EMBL/GenBank/DDBJ databases">
        <title>Chromosome-scale assembly of Riccia sorocarpa.</title>
        <authorList>
            <person name="Paukszto L."/>
        </authorList>
    </citation>
    <scope>NUCLEOTIDE SEQUENCE [LARGE SCALE GENOMIC DNA]</scope>
    <source>
        <strain evidence="10">LP-2024</strain>
        <tissue evidence="10">Aerial parts of the thallus</tissue>
    </source>
</reference>
<sequence length="169" mass="18548">MGNGASNRRNGRIQHNPVAPPPPPRIPPPPGYPGNVGPPPYPPPFVPNGHHMPYLYPPSYNGPMSAPMGPPFYMPPTNGQYTMNLPPPSFRVPHPAPPPHVPPPVAEAQRANTIRNDVNLKKPTLRLEQDEENPGFHLVAFTFDATVAGRSVRVVQYGALDFEFSVQFR</sequence>
<evidence type="ECO:0000256" key="2">
    <source>
        <dbReference type="ARBA" id="ARBA00012483"/>
    </source>
</evidence>
<feature type="domain" description="MGRN1/RNF157-like N-terminal" evidence="9">
    <location>
        <begin position="118"/>
        <end position="155"/>
    </location>
</feature>
<comment type="caution">
    <text evidence="10">The sequence shown here is derived from an EMBL/GenBank/DDBJ whole genome shotgun (WGS) entry which is preliminary data.</text>
</comment>
<name>A0ABD3GHA5_9MARC</name>
<evidence type="ECO:0000313" key="10">
    <source>
        <dbReference type="EMBL" id="KAL3678051.1"/>
    </source>
</evidence>
<evidence type="ECO:0000313" key="11">
    <source>
        <dbReference type="Proteomes" id="UP001633002"/>
    </source>
</evidence>